<name>A0A080ZN91_PHYNI</name>
<dbReference type="OrthoDB" id="144103at2759"/>
<feature type="compositionally biased region" description="Basic and acidic residues" evidence="1">
    <location>
        <begin position="25"/>
        <end position="39"/>
    </location>
</feature>
<comment type="caution">
    <text evidence="2">The sequence shown here is derived from an EMBL/GenBank/DDBJ whole genome shotgun (WGS) entry which is preliminary data.</text>
</comment>
<proteinExistence type="predicted"/>
<dbReference type="EMBL" id="ANJA01002774">
    <property type="protein sequence ID" value="ETO68102.1"/>
    <property type="molecule type" value="Genomic_DNA"/>
</dbReference>
<reference evidence="2 3" key="1">
    <citation type="submission" date="2013-11" db="EMBL/GenBank/DDBJ databases">
        <title>The Genome Sequence of Phytophthora parasitica P1976.</title>
        <authorList>
            <consortium name="The Broad Institute Genomics Platform"/>
            <person name="Russ C."/>
            <person name="Tyler B."/>
            <person name="Panabieres F."/>
            <person name="Shan W."/>
            <person name="Tripathy S."/>
            <person name="Grunwald N."/>
            <person name="Machado M."/>
            <person name="Johnson C.S."/>
            <person name="Walker B."/>
            <person name="Young S."/>
            <person name="Zeng Q."/>
            <person name="Gargeya S."/>
            <person name="Fitzgerald M."/>
            <person name="Haas B."/>
            <person name="Abouelleil A."/>
            <person name="Allen A.W."/>
            <person name="Alvarado L."/>
            <person name="Arachchi H.M."/>
            <person name="Berlin A.M."/>
            <person name="Chapman S.B."/>
            <person name="Gainer-Dewar J."/>
            <person name="Goldberg J."/>
            <person name="Griggs A."/>
            <person name="Gujja S."/>
            <person name="Hansen M."/>
            <person name="Howarth C."/>
            <person name="Imamovic A."/>
            <person name="Ireland A."/>
            <person name="Larimer J."/>
            <person name="McCowan C."/>
            <person name="Murphy C."/>
            <person name="Pearson M."/>
            <person name="Poon T.W."/>
            <person name="Priest M."/>
            <person name="Roberts A."/>
            <person name="Saif S."/>
            <person name="Shea T."/>
            <person name="Sisk P."/>
            <person name="Sykes S."/>
            <person name="Wortman J."/>
            <person name="Nusbaum C."/>
            <person name="Birren B."/>
        </authorList>
    </citation>
    <scope>NUCLEOTIDE SEQUENCE [LARGE SCALE GENOMIC DNA]</scope>
    <source>
        <strain evidence="2 3">P1976</strain>
    </source>
</reference>
<dbReference type="Proteomes" id="UP000028582">
    <property type="component" value="Unassembled WGS sequence"/>
</dbReference>
<gene>
    <name evidence="2" type="ORF">F444_15038</name>
</gene>
<evidence type="ECO:0000313" key="3">
    <source>
        <dbReference type="Proteomes" id="UP000028582"/>
    </source>
</evidence>
<protein>
    <submittedName>
        <fullName evidence="2">Uncharacterized protein</fullName>
    </submittedName>
</protein>
<organism evidence="2 3">
    <name type="scientific">Phytophthora nicotianae P1976</name>
    <dbReference type="NCBI Taxonomy" id="1317066"/>
    <lineage>
        <taxon>Eukaryota</taxon>
        <taxon>Sar</taxon>
        <taxon>Stramenopiles</taxon>
        <taxon>Oomycota</taxon>
        <taxon>Peronosporomycetes</taxon>
        <taxon>Peronosporales</taxon>
        <taxon>Peronosporaceae</taxon>
        <taxon>Phytophthora</taxon>
    </lineage>
</organism>
<dbReference type="AlphaFoldDB" id="A0A080ZN91"/>
<accession>A0A080ZN91</accession>
<evidence type="ECO:0000256" key="1">
    <source>
        <dbReference type="SAM" id="MobiDB-lite"/>
    </source>
</evidence>
<feature type="region of interest" description="Disordered" evidence="1">
    <location>
        <begin position="25"/>
        <end position="67"/>
    </location>
</feature>
<evidence type="ECO:0000313" key="2">
    <source>
        <dbReference type="EMBL" id="ETO68102.1"/>
    </source>
</evidence>
<sequence length="107" mass="11704">MVQCSPTTMVSRLYAKNSMSVDELLNRSNEKTTAEEPTGKDFCGVGDQKLAADGSETGSENPGEDDMEDCIEKDLELEAIKEYLIWINQLVVRAGATGVSDRSLSRL</sequence>